<comment type="caution">
    <text evidence="2">The sequence shown here is derived from an EMBL/GenBank/DDBJ whole genome shotgun (WGS) entry which is preliminary data.</text>
</comment>
<feature type="region of interest" description="Disordered" evidence="1">
    <location>
        <begin position="29"/>
        <end position="48"/>
    </location>
</feature>
<protein>
    <submittedName>
        <fullName evidence="2">Uncharacterized protein</fullName>
    </submittedName>
</protein>
<organism evidence="2 3">
    <name type="scientific">Diaporthe helianthi</name>
    <dbReference type="NCBI Taxonomy" id="158607"/>
    <lineage>
        <taxon>Eukaryota</taxon>
        <taxon>Fungi</taxon>
        <taxon>Dikarya</taxon>
        <taxon>Ascomycota</taxon>
        <taxon>Pezizomycotina</taxon>
        <taxon>Sordariomycetes</taxon>
        <taxon>Sordariomycetidae</taxon>
        <taxon>Diaporthales</taxon>
        <taxon>Diaporthaceae</taxon>
        <taxon>Diaporthe</taxon>
    </lineage>
</organism>
<feature type="non-terminal residue" evidence="2">
    <location>
        <position position="48"/>
    </location>
</feature>
<dbReference type="Proteomes" id="UP000094444">
    <property type="component" value="Unassembled WGS sequence"/>
</dbReference>
<dbReference type="EMBL" id="MAVT02001343">
    <property type="protein sequence ID" value="POS71204.1"/>
    <property type="molecule type" value="Genomic_DNA"/>
</dbReference>
<gene>
    <name evidence="2" type="ORF">DHEL01_v210399</name>
</gene>
<dbReference type="AlphaFoldDB" id="A0A2P5HLS4"/>
<sequence>MQLLRGPSLAQPETARPPDMAVEISLSCVDDSEPEPQAEESSWCRFIY</sequence>
<reference evidence="2" key="1">
    <citation type="submission" date="2017-09" db="EMBL/GenBank/DDBJ databases">
        <title>Polyketide synthases of a Diaporthe helianthi virulent isolate.</title>
        <authorList>
            <person name="Baroncelli R."/>
        </authorList>
    </citation>
    <scope>NUCLEOTIDE SEQUENCE [LARGE SCALE GENOMIC DNA]</scope>
    <source>
        <strain evidence="2">7/96</strain>
    </source>
</reference>
<accession>A0A2P5HLS4</accession>
<proteinExistence type="predicted"/>
<dbReference type="InParanoid" id="A0A2P5HLS4"/>
<keyword evidence="3" id="KW-1185">Reference proteome</keyword>
<evidence type="ECO:0000256" key="1">
    <source>
        <dbReference type="SAM" id="MobiDB-lite"/>
    </source>
</evidence>
<evidence type="ECO:0000313" key="2">
    <source>
        <dbReference type="EMBL" id="POS71204.1"/>
    </source>
</evidence>
<name>A0A2P5HLS4_DIAHE</name>
<evidence type="ECO:0000313" key="3">
    <source>
        <dbReference type="Proteomes" id="UP000094444"/>
    </source>
</evidence>